<dbReference type="Proteomes" id="UP000050416">
    <property type="component" value="Unassembled WGS sequence"/>
</dbReference>
<dbReference type="EMBL" id="LJZQ01000037">
    <property type="protein sequence ID" value="KPQ27048.1"/>
    <property type="molecule type" value="Genomic_DNA"/>
</dbReference>
<accession>A0A0P8B0N7</accession>
<evidence type="ECO:0000313" key="7">
    <source>
        <dbReference type="Proteomes" id="UP000050416"/>
    </source>
</evidence>
<dbReference type="GO" id="GO:0003700">
    <property type="term" value="F:DNA-binding transcription factor activity"/>
    <property type="evidence" value="ECO:0007669"/>
    <property type="project" value="InterPro"/>
</dbReference>
<dbReference type="InterPro" id="IPR036388">
    <property type="entry name" value="WH-like_DNA-bd_sf"/>
</dbReference>
<dbReference type="AlphaFoldDB" id="A0A0P8B0N7"/>
<proteinExistence type="inferred from homology"/>
<dbReference type="PANTHER" id="PTHR30537">
    <property type="entry name" value="HTH-TYPE TRANSCRIPTIONAL REGULATOR"/>
    <property type="match status" value="1"/>
</dbReference>
<dbReference type="OrthoDB" id="9786526at2"/>
<keyword evidence="3" id="KW-0238">DNA-binding</keyword>
<dbReference type="PANTHER" id="PTHR30537:SF5">
    <property type="entry name" value="HTH-TYPE TRANSCRIPTIONAL ACTIVATOR TTDR-RELATED"/>
    <property type="match status" value="1"/>
</dbReference>
<evidence type="ECO:0000259" key="5">
    <source>
        <dbReference type="PROSITE" id="PS50931"/>
    </source>
</evidence>
<name>A0A0P8B0N7_9GAMM</name>
<gene>
    <name evidence="6" type="ORF">HLUCCX14_16445</name>
</gene>
<dbReference type="FunFam" id="3.40.190.290:FF:000001">
    <property type="entry name" value="Transcriptional regulator, LysR family"/>
    <property type="match status" value="1"/>
</dbReference>
<protein>
    <submittedName>
        <fullName evidence="6">Transcriptional regulator</fullName>
    </submittedName>
</protein>
<dbReference type="Pfam" id="PF00126">
    <property type="entry name" value="HTH_1"/>
    <property type="match status" value="1"/>
</dbReference>
<dbReference type="GO" id="GO:0043565">
    <property type="term" value="F:sequence-specific DNA binding"/>
    <property type="evidence" value="ECO:0007669"/>
    <property type="project" value="TreeGrafter"/>
</dbReference>
<evidence type="ECO:0000256" key="3">
    <source>
        <dbReference type="ARBA" id="ARBA00023125"/>
    </source>
</evidence>
<dbReference type="InterPro" id="IPR005119">
    <property type="entry name" value="LysR_subst-bd"/>
</dbReference>
<dbReference type="STRING" id="1305731.GCA_000934705_01888"/>
<organism evidence="6 7">
    <name type="scientific">Marinobacter excellens HL-55</name>
    <dbReference type="NCBI Taxonomy" id="1305731"/>
    <lineage>
        <taxon>Bacteria</taxon>
        <taxon>Pseudomonadati</taxon>
        <taxon>Pseudomonadota</taxon>
        <taxon>Gammaproteobacteria</taxon>
        <taxon>Pseudomonadales</taxon>
        <taxon>Marinobacteraceae</taxon>
        <taxon>Marinobacter</taxon>
    </lineage>
</organism>
<dbReference type="GO" id="GO:0006351">
    <property type="term" value="P:DNA-templated transcription"/>
    <property type="evidence" value="ECO:0007669"/>
    <property type="project" value="TreeGrafter"/>
</dbReference>
<dbReference type="Gene3D" id="1.10.10.10">
    <property type="entry name" value="Winged helix-like DNA-binding domain superfamily/Winged helix DNA-binding domain"/>
    <property type="match status" value="1"/>
</dbReference>
<keyword evidence="2" id="KW-0805">Transcription regulation</keyword>
<comment type="similarity">
    <text evidence="1">Belongs to the LysR transcriptional regulatory family.</text>
</comment>
<feature type="domain" description="HTH lysR-type" evidence="5">
    <location>
        <begin position="1"/>
        <end position="59"/>
    </location>
</feature>
<dbReference type="InterPro" id="IPR036390">
    <property type="entry name" value="WH_DNA-bd_sf"/>
</dbReference>
<dbReference type="InterPro" id="IPR058163">
    <property type="entry name" value="LysR-type_TF_proteobact-type"/>
</dbReference>
<dbReference type="SUPFAM" id="SSF46785">
    <property type="entry name" value="Winged helix' DNA-binding domain"/>
    <property type="match status" value="1"/>
</dbReference>
<dbReference type="CDD" id="cd08422">
    <property type="entry name" value="PBP2_CrgA_like"/>
    <property type="match status" value="1"/>
</dbReference>
<evidence type="ECO:0000313" key="6">
    <source>
        <dbReference type="EMBL" id="KPQ27048.1"/>
    </source>
</evidence>
<dbReference type="PROSITE" id="PS50931">
    <property type="entry name" value="HTH_LYSR"/>
    <property type="match status" value="1"/>
</dbReference>
<dbReference type="Pfam" id="PF03466">
    <property type="entry name" value="LysR_substrate"/>
    <property type="match status" value="1"/>
</dbReference>
<reference evidence="6 7" key="1">
    <citation type="submission" date="2015-09" db="EMBL/GenBank/DDBJ databases">
        <title>Identification and resolution of microdiversity through metagenomic sequencing of parallel consortia.</title>
        <authorList>
            <person name="Nelson W.C."/>
            <person name="Romine M.F."/>
            <person name="Lindemann S.R."/>
        </authorList>
    </citation>
    <scope>NUCLEOTIDE SEQUENCE [LARGE SCALE GENOMIC DNA]</scope>
    <source>
        <strain evidence="6">HL-55</strain>
    </source>
</reference>
<evidence type="ECO:0000256" key="2">
    <source>
        <dbReference type="ARBA" id="ARBA00023015"/>
    </source>
</evidence>
<dbReference type="SUPFAM" id="SSF53850">
    <property type="entry name" value="Periplasmic binding protein-like II"/>
    <property type="match status" value="1"/>
</dbReference>
<sequence>MDRLLEMQTFCAVVEAGSFVAASETMGMSKAAVSRYINELESRLTVRLLHRTTRRLSLTAEGEVFYVRCRELLAGVEEAEAELTSRTSVAKGVLRINAPVSFGIRHLAPLWGEFHARFPDVELNIELSDRIVDIVEEGFDLAIRIASLRTSTLVSRRLTNTRLMVCASPEYIRAHGAPETPEDLMHHKVIAYSNLASGNEWQFQGPEGPVSTRVRPWMYANNGDTCCAAAVAHQGVVYQPSFLLRDDLGSGRLVELLPEYCFTELGVYAVYPTRKFVTPKVRALVDFLVATLPDAV</sequence>
<comment type="caution">
    <text evidence="6">The sequence shown here is derived from an EMBL/GenBank/DDBJ whole genome shotgun (WGS) entry which is preliminary data.</text>
</comment>
<evidence type="ECO:0000256" key="4">
    <source>
        <dbReference type="ARBA" id="ARBA00023163"/>
    </source>
</evidence>
<keyword evidence="4" id="KW-0804">Transcription</keyword>
<dbReference type="PATRIC" id="fig|1305731.5.peg.2254"/>
<dbReference type="FunFam" id="1.10.10.10:FF:000001">
    <property type="entry name" value="LysR family transcriptional regulator"/>
    <property type="match status" value="1"/>
</dbReference>
<dbReference type="Gene3D" id="3.40.190.290">
    <property type="match status" value="1"/>
</dbReference>
<dbReference type="InterPro" id="IPR000847">
    <property type="entry name" value="LysR_HTH_N"/>
</dbReference>
<evidence type="ECO:0000256" key="1">
    <source>
        <dbReference type="ARBA" id="ARBA00009437"/>
    </source>
</evidence>